<proteinExistence type="predicted"/>
<evidence type="ECO:0000313" key="3">
    <source>
        <dbReference type="EMBL" id="HHQ80005.1"/>
    </source>
</evidence>
<dbReference type="EMBL" id="DRZC01000014">
    <property type="protein sequence ID" value="HHQ80005.1"/>
    <property type="molecule type" value="Genomic_DNA"/>
</dbReference>
<dbReference type="InterPro" id="IPR013785">
    <property type="entry name" value="Aldolase_TIM"/>
</dbReference>
<dbReference type="InterPro" id="IPR006268">
    <property type="entry name" value="DAHP_syn_2"/>
</dbReference>
<dbReference type="GO" id="GO:0003849">
    <property type="term" value="F:3-deoxy-7-phosphoheptulonate synthase activity"/>
    <property type="evidence" value="ECO:0007669"/>
    <property type="project" value="UniProtKB-EC"/>
</dbReference>
<sequence length="264" mass="28675">MAYKLVTKSYRDKTTIQIGSVVVGERPVVIAGPCAVESRDQIVEIALAVKRAGAHMLRGGVFKPRTSPYSFQGVGEKGLAWLREAGDIARLPVVTEVLDPRMVSLVAEYADVLQVGARNMQNFPLLKEVGRIDKPVILKRGFGATIDELLYSAEYILLEGNEKIILCERGIRTFETKTRFTLDVAAIPILKEISHLPVIADPSHPAGKRSLVPPLAKAALAAGADGLLIEVHVDPSKALSDGPQSLMLEDFERLMGELKCLGLL</sequence>
<dbReference type="GO" id="GO:0016832">
    <property type="term" value="F:aldehyde-lyase activity"/>
    <property type="evidence" value="ECO:0007669"/>
    <property type="project" value="InterPro"/>
</dbReference>
<reference evidence="3" key="1">
    <citation type="journal article" date="2020" name="mSystems">
        <title>Genome- and Community-Level Interaction Insights into Carbon Utilization and Element Cycling Functions of Hydrothermarchaeota in Hydrothermal Sediment.</title>
        <authorList>
            <person name="Zhou Z."/>
            <person name="Liu Y."/>
            <person name="Xu W."/>
            <person name="Pan J."/>
            <person name="Luo Z.H."/>
            <person name="Li M."/>
        </authorList>
    </citation>
    <scope>NUCLEOTIDE SEQUENCE [LARGE SCALE GENOMIC DNA]</scope>
    <source>
        <strain evidence="3">SpSt-1116</strain>
    </source>
</reference>
<dbReference type="NCBIfam" id="NF006421">
    <property type="entry name" value="PRK08673.1"/>
    <property type="match status" value="1"/>
</dbReference>
<dbReference type="InterPro" id="IPR052899">
    <property type="entry name" value="Class-I_DAHP_synthase"/>
</dbReference>
<dbReference type="EC" id="2.5.1.54" evidence="3"/>
<evidence type="ECO:0000256" key="1">
    <source>
        <dbReference type="ARBA" id="ARBA00022679"/>
    </source>
</evidence>
<evidence type="ECO:0000259" key="2">
    <source>
        <dbReference type="Pfam" id="PF00793"/>
    </source>
</evidence>
<dbReference type="Gene3D" id="3.20.20.70">
    <property type="entry name" value="Aldolase class I"/>
    <property type="match status" value="1"/>
</dbReference>
<dbReference type="NCBIfam" id="TIGR01361">
    <property type="entry name" value="DAHP_synth_Bsub"/>
    <property type="match status" value="1"/>
</dbReference>
<dbReference type="NCBIfam" id="NF009239">
    <property type="entry name" value="PRK12595.1"/>
    <property type="match status" value="1"/>
</dbReference>
<accession>A0A7J3ZIS4</accession>
<name>A0A7J3ZIS4_9CREN</name>
<protein>
    <submittedName>
        <fullName evidence="3">3-deoxy-7-phosphoheptulonate synthase</fullName>
        <ecNumber evidence="3">2.5.1.54</ecNumber>
    </submittedName>
</protein>
<dbReference type="GO" id="GO:0009073">
    <property type="term" value="P:aromatic amino acid family biosynthetic process"/>
    <property type="evidence" value="ECO:0007669"/>
    <property type="project" value="InterPro"/>
</dbReference>
<feature type="domain" description="DAHP synthetase I/KDSA" evidence="2">
    <location>
        <begin position="24"/>
        <end position="255"/>
    </location>
</feature>
<dbReference type="PANTHER" id="PTHR43018">
    <property type="entry name" value="PHOSPHO-2-DEHYDRO-3-DEOXYHEPTONATE ALDOLASE"/>
    <property type="match status" value="1"/>
</dbReference>
<dbReference type="InterPro" id="IPR006218">
    <property type="entry name" value="DAHP1/KDSA"/>
</dbReference>
<dbReference type="SUPFAM" id="SSF51569">
    <property type="entry name" value="Aldolase"/>
    <property type="match status" value="1"/>
</dbReference>
<organism evidence="3">
    <name type="scientific">Fervidicoccus fontis</name>
    <dbReference type="NCBI Taxonomy" id="683846"/>
    <lineage>
        <taxon>Archaea</taxon>
        <taxon>Thermoproteota</taxon>
        <taxon>Thermoprotei</taxon>
        <taxon>Fervidicoccales</taxon>
        <taxon>Fervidicoccaceae</taxon>
        <taxon>Fervidicoccus</taxon>
    </lineage>
</organism>
<dbReference type="Pfam" id="PF00793">
    <property type="entry name" value="DAHP_synth_1"/>
    <property type="match status" value="1"/>
</dbReference>
<gene>
    <name evidence="3" type="primary">aroF</name>
    <name evidence="3" type="ORF">ENM78_00855</name>
</gene>
<comment type="caution">
    <text evidence="3">The sequence shown here is derived from an EMBL/GenBank/DDBJ whole genome shotgun (WGS) entry which is preliminary data.</text>
</comment>
<keyword evidence="1 3" id="KW-0808">Transferase</keyword>
<dbReference type="PANTHER" id="PTHR43018:SF2">
    <property type="entry name" value="PHOSPHO-2-DEHYDRO-3-DEOXYHEPTONATE ALDOLASE"/>
    <property type="match status" value="1"/>
</dbReference>
<dbReference type="AlphaFoldDB" id="A0A7J3ZIS4"/>